<evidence type="ECO:0000313" key="5">
    <source>
        <dbReference type="EMBL" id="ODS33265.1"/>
    </source>
</evidence>
<organism evidence="5 6">
    <name type="scientific">Candidatus Scalindua rubra</name>
    <dbReference type="NCBI Taxonomy" id="1872076"/>
    <lineage>
        <taxon>Bacteria</taxon>
        <taxon>Pseudomonadati</taxon>
        <taxon>Planctomycetota</taxon>
        <taxon>Candidatus Brocadiia</taxon>
        <taxon>Candidatus Brocadiales</taxon>
        <taxon>Candidatus Scalinduaceae</taxon>
        <taxon>Candidatus Scalindua</taxon>
    </lineage>
</organism>
<dbReference type="InterPro" id="IPR037257">
    <property type="entry name" value="T2SS_E_N_sf"/>
</dbReference>
<dbReference type="SUPFAM" id="SSF52540">
    <property type="entry name" value="P-loop containing nucleoside triphosphate hydrolases"/>
    <property type="match status" value="1"/>
</dbReference>
<dbReference type="GO" id="GO:0005886">
    <property type="term" value="C:plasma membrane"/>
    <property type="evidence" value="ECO:0007669"/>
    <property type="project" value="TreeGrafter"/>
</dbReference>
<keyword evidence="3" id="KW-0067">ATP-binding</keyword>
<comment type="caution">
    <text evidence="5">The sequence shown here is derived from an EMBL/GenBank/DDBJ whole genome shotgun (WGS) entry which is preliminary data.</text>
</comment>
<name>A0A1E3XCA5_9BACT</name>
<dbReference type="Gene3D" id="3.30.450.90">
    <property type="match status" value="1"/>
</dbReference>
<dbReference type="InterPro" id="IPR003593">
    <property type="entry name" value="AAA+_ATPase"/>
</dbReference>
<reference evidence="5 6" key="1">
    <citation type="submission" date="2016-07" db="EMBL/GenBank/DDBJ databases">
        <title>Draft genome of Scalindua rubra, obtained from a brine-seawater interface in the Red Sea, sheds light on salt adaptation in anammox bacteria.</title>
        <authorList>
            <person name="Speth D.R."/>
            <person name="Lagkouvardos I."/>
            <person name="Wang Y."/>
            <person name="Qian P.-Y."/>
            <person name="Dutilh B.E."/>
            <person name="Jetten M.S."/>
        </authorList>
    </citation>
    <scope>NUCLEOTIDE SEQUENCE [LARGE SCALE GENOMIC DNA]</scope>
    <source>
        <strain evidence="5">BSI-1</strain>
    </source>
</reference>
<dbReference type="Gene3D" id="3.40.50.300">
    <property type="entry name" value="P-loop containing nucleotide triphosphate hydrolases"/>
    <property type="match status" value="1"/>
</dbReference>
<dbReference type="Pfam" id="PF05157">
    <property type="entry name" value="MshEN"/>
    <property type="match status" value="1"/>
</dbReference>
<evidence type="ECO:0000259" key="4">
    <source>
        <dbReference type="PROSITE" id="PS00662"/>
    </source>
</evidence>
<dbReference type="FunFam" id="3.30.450.90:FF:000001">
    <property type="entry name" value="Type II secretion system ATPase GspE"/>
    <property type="match status" value="1"/>
</dbReference>
<gene>
    <name evidence="5" type="ORF">SCARUB_01586</name>
</gene>
<dbReference type="FunFam" id="3.40.50.300:FF:000398">
    <property type="entry name" value="Type IV pilus assembly ATPase PilB"/>
    <property type="match status" value="1"/>
</dbReference>
<dbReference type="InterPro" id="IPR007831">
    <property type="entry name" value="T2SS_GspE_N"/>
</dbReference>
<dbReference type="Gene3D" id="3.30.300.160">
    <property type="entry name" value="Type II secretion system, protein E, N-terminal domain"/>
    <property type="match status" value="1"/>
</dbReference>
<dbReference type="AlphaFoldDB" id="A0A1E3XCA5"/>
<comment type="similarity">
    <text evidence="1">Belongs to the GSP E family.</text>
</comment>
<accession>A0A1E3XCA5</accession>
<dbReference type="InterPro" id="IPR001482">
    <property type="entry name" value="T2SS/T4SS_dom"/>
</dbReference>
<dbReference type="PATRIC" id="fig|1872076.5.peg.1851"/>
<dbReference type="PANTHER" id="PTHR30258:SF1">
    <property type="entry name" value="PROTEIN TRANSPORT PROTEIN HOFB HOMOLOG"/>
    <property type="match status" value="1"/>
</dbReference>
<dbReference type="PROSITE" id="PS00662">
    <property type="entry name" value="T2SP_E"/>
    <property type="match status" value="1"/>
</dbReference>
<keyword evidence="2" id="KW-0547">Nucleotide-binding</keyword>
<dbReference type="InterPro" id="IPR027417">
    <property type="entry name" value="P-loop_NTPase"/>
</dbReference>
<dbReference type="GO" id="GO:0016887">
    <property type="term" value="F:ATP hydrolysis activity"/>
    <property type="evidence" value="ECO:0007669"/>
    <property type="project" value="TreeGrafter"/>
</dbReference>
<dbReference type="CDD" id="cd01129">
    <property type="entry name" value="PulE-GspE-like"/>
    <property type="match status" value="1"/>
</dbReference>
<evidence type="ECO:0000256" key="3">
    <source>
        <dbReference type="ARBA" id="ARBA00022840"/>
    </source>
</evidence>
<dbReference type="Proteomes" id="UP000094056">
    <property type="component" value="Unassembled WGS sequence"/>
</dbReference>
<evidence type="ECO:0000256" key="2">
    <source>
        <dbReference type="ARBA" id="ARBA00022741"/>
    </source>
</evidence>
<dbReference type="PANTHER" id="PTHR30258">
    <property type="entry name" value="TYPE II SECRETION SYSTEM PROTEIN GSPE-RELATED"/>
    <property type="match status" value="1"/>
</dbReference>
<proteinExistence type="inferred from homology"/>
<dbReference type="GO" id="GO:0005524">
    <property type="term" value="F:ATP binding"/>
    <property type="evidence" value="ECO:0007669"/>
    <property type="project" value="UniProtKB-KW"/>
</dbReference>
<sequence>MVQAAVKKELNVTLADILVSQGIMTKDQLKQCEAEQQKSDTSIEQIILKMEFATYESIAKALESYYNAPFMDLNNYVIDAEVIKLVPERLARKYKFLPLFKITNNLSIAIVDPRNLFGIDEIRDKLGCDIEVTVSTEDQILQALDRYYGSTSAMEDLTDIVDEIVQSEFGEVEEDVEVEKVKEVNLETVSEEMLEKAPVVKLLNTILHRAIREGVSDIHVQQEEDAMLVRYRLDGVLFQASALPKTLRTTLVSRIKVLSGMNIAESRAPQDGRFKVKTEGREFDFRVSTMPTVYGESVVMRVLDKSTAAMKLEQLGFAENSLEIYQSLINKPNGVILITGPTGSGKTTTLYASLNKINNPDVNIITVEDPVEYRLRYIRQTQINVKAGITFASAIRAILRQDPDIVMIGEMRDQETAEIAIQAAMTGHLVFSTLHTNDAPGAVSRLIDMGVEPFLIASSVIGIVAQRLVRGNCKHCTENYVPNEKLLRDIGLQDKTGITFSKGKGCDYCRNTGYKGRVGLYEILVIDDIVRDLIINRETPHVIAKKAKETQNFKTLVVDGVGKVEKGLTSVEEVLAVATAA</sequence>
<dbReference type="EMBL" id="MAYW01000033">
    <property type="protein sequence ID" value="ODS33265.1"/>
    <property type="molecule type" value="Genomic_DNA"/>
</dbReference>
<protein>
    <submittedName>
        <fullName evidence="5">Type IV fimbrial assembly protein</fullName>
    </submittedName>
</protein>
<evidence type="ECO:0000313" key="6">
    <source>
        <dbReference type="Proteomes" id="UP000094056"/>
    </source>
</evidence>
<dbReference type="Pfam" id="PF00437">
    <property type="entry name" value="T2SSE"/>
    <property type="match status" value="1"/>
</dbReference>
<evidence type="ECO:0000256" key="1">
    <source>
        <dbReference type="ARBA" id="ARBA00006611"/>
    </source>
</evidence>
<dbReference type="SUPFAM" id="SSF160246">
    <property type="entry name" value="EspE N-terminal domain-like"/>
    <property type="match status" value="1"/>
</dbReference>
<feature type="domain" description="Bacterial type II secretion system protein E" evidence="4">
    <location>
        <begin position="399"/>
        <end position="413"/>
    </location>
</feature>
<dbReference type="FunFam" id="3.30.300.160:FF:000002">
    <property type="entry name" value="Type II secretion system protein E"/>
    <property type="match status" value="1"/>
</dbReference>
<dbReference type="SMART" id="SM00382">
    <property type="entry name" value="AAA"/>
    <property type="match status" value="1"/>
</dbReference>